<evidence type="ECO:0000313" key="2">
    <source>
        <dbReference type="Proteomes" id="UP000179642"/>
    </source>
</evidence>
<organism evidence="1 2">
    <name type="scientific">Streptomyces monashensis</name>
    <dbReference type="NCBI Taxonomy" id="1678012"/>
    <lineage>
        <taxon>Bacteria</taxon>
        <taxon>Bacillati</taxon>
        <taxon>Actinomycetota</taxon>
        <taxon>Actinomycetes</taxon>
        <taxon>Kitasatosporales</taxon>
        <taxon>Streptomycetaceae</taxon>
        <taxon>Streptomyces</taxon>
    </lineage>
</organism>
<evidence type="ECO:0000313" key="1">
    <source>
        <dbReference type="EMBL" id="OIK02890.1"/>
    </source>
</evidence>
<comment type="caution">
    <text evidence="1">The sequence shown here is derived from an EMBL/GenBank/DDBJ whole genome shotgun (WGS) entry which is preliminary data.</text>
</comment>
<accession>A0A1S2Q9S9</accession>
<sequence length="85" mass="8263">MPGQAGRITKAAVAGAIAVEGVVVGAGSAQADSAALCRGTAWPGACCYGQGQTFAAGRGARIVSAGSWLNGRYLGDARSPQAVIG</sequence>
<dbReference type="EMBL" id="MLYO01000038">
    <property type="protein sequence ID" value="OIK02890.1"/>
    <property type="molecule type" value="Genomic_DNA"/>
</dbReference>
<reference evidence="1 2" key="1">
    <citation type="submission" date="2016-10" db="EMBL/GenBank/DDBJ databases">
        <title>Genome sequence of Streptomyces sp. MUSC 1.</title>
        <authorList>
            <person name="Lee L.-H."/>
            <person name="Ser H.-L."/>
            <person name="Law J.W.-F."/>
        </authorList>
    </citation>
    <scope>NUCLEOTIDE SEQUENCE [LARGE SCALE GENOMIC DNA]</scope>
    <source>
        <strain evidence="1 2">MUSC 1</strain>
    </source>
</reference>
<proteinExistence type="predicted"/>
<keyword evidence="2" id="KW-1185">Reference proteome</keyword>
<protein>
    <submittedName>
        <fullName evidence="1">Uncharacterized protein</fullName>
    </submittedName>
</protein>
<dbReference type="AlphaFoldDB" id="A0A1S2Q9S9"/>
<dbReference type="Proteomes" id="UP000179642">
    <property type="component" value="Unassembled WGS sequence"/>
</dbReference>
<name>A0A1S2Q9S9_9ACTN</name>
<gene>
    <name evidence="1" type="ORF">BIV23_23975</name>
</gene>